<dbReference type="GO" id="GO:0008757">
    <property type="term" value="F:S-adenosylmethionine-dependent methyltransferase activity"/>
    <property type="evidence" value="ECO:0007669"/>
    <property type="project" value="InterPro"/>
</dbReference>
<keyword evidence="2" id="KW-0489">Methyltransferase</keyword>
<dbReference type="EMBL" id="FNEE01000002">
    <property type="protein sequence ID" value="SDI66174.1"/>
    <property type="molecule type" value="Genomic_DNA"/>
</dbReference>
<evidence type="ECO:0000259" key="1">
    <source>
        <dbReference type="Pfam" id="PF08241"/>
    </source>
</evidence>
<name>A0A1G8ME04_9HYPH</name>
<dbReference type="InterPro" id="IPR013216">
    <property type="entry name" value="Methyltransf_11"/>
</dbReference>
<accession>A0A1G8ME04</accession>
<dbReference type="SUPFAM" id="SSF53335">
    <property type="entry name" value="S-adenosyl-L-methionine-dependent methyltransferases"/>
    <property type="match status" value="1"/>
</dbReference>
<proteinExistence type="predicted"/>
<dbReference type="InterPro" id="IPR029063">
    <property type="entry name" value="SAM-dependent_MTases_sf"/>
</dbReference>
<dbReference type="GO" id="GO:0032259">
    <property type="term" value="P:methylation"/>
    <property type="evidence" value="ECO:0007669"/>
    <property type="project" value="UniProtKB-KW"/>
</dbReference>
<keyword evidence="2" id="KW-0808">Transferase</keyword>
<dbReference type="Pfam" id="PF08241">
    <property type="entry name" value="Methyltransf_11"/>
    <property type="match status" value="1"/>
</dbReference>
<gene>
    <name evidence="2" type="ORF">SAMN05428953_102534</name>
</gene>
<dbReference type="Gene3D" id="3.40.50.150">
    <property type="entry name" value="Vaccinia Virus protein VP39"/>
    <property type="match status" value="1"/>
</dbReference>
<keyword evidence="3" id="KW-1185">Reference proteome</keyword>
<dbReference type="CDD" id="cd02440">
    <property type="entry name" value="AdoMet_MTases"/>
    <property type="match status" value="1"/>
</dbReference>
<dbReference type="RefSeq" id="WP_167366348.1">
    <property type="nucleotide sequence ID" value="NZ_FNEE01000002.1"/>
</dbReference>
<sequence>MRKHVNRCLKDFCSPLGAKTVLNVGAKPNHRDKEGRVYEDYFPGADFRTLDLAPHDDPRHIHGDLMNLPADAGTYDLVIANSVIEHIDRPWVAAPNITGLVRPGGHLFIAMPWFYPVHEGPYFGDHWRATPSGMRFLFEDMKEIRHDFSPSSILAVWDRKKYWNETNSTSAGFCMLMRRE</sequence>
<protein>
    <submittedName>
        <fullName evidence="2">Methyltransferase domain-containing protein</fullName>
    </submittedName>
</protein>
<feature type="domain" description="Methyltransferase type 11" evidence="1">
    <location>
        <begin position="58"/>
        <end position="109"/>
    </location>
</feature>
<reference evidence="3" key="1">
    <citation type="submission" date="2016-10" db="EMBL/GenBank/DDBJ databases">
        <authorList>
            <person name="Varghese N."/>
            <person name="Submissions S."/>
        </authorList>
    </citation>
    <scope>NUCLEOTIDE SEQUENCE [LARGE SCALE GENOMIC DNA]</scope>
    <source>
        <strain evidence="3">CGMCC 1.11022</strain>
    </source>
</reference>
<organism evidence="2 3">
    <name type="scientific">Mesorhizobium muleiense</name>
    <dbReference type="NCBI Taxonomy" id="1004279"/>
    <lineage>
        <taxon>Bacteria</taxon>
        <taxon>Pseudomonadati</taxon>
        <taxon>Pseudomonadota</taxon>
        <taxon>Alphaproteobacteria</taxon>
        <taxon>Hyphomicrobiales</taxon>
        <taxon>Phyllobacteriaceae</taxon>
        <taxon>Mesorhizobium</taxon>
    </lineage>
</organism>
<evidence type="ECO:0000313" key="2">
    <source>
        <dbReference type="EMBL" id="SDI66174.1"/>
    </source>
</evidence>
<dbReference type="Proteomes" id="UP000198894">
    <property type="component" value="Unassembled WGS sequence"/>
</dbReference>
<evidence type="ECO:0000313" key="3">
    <source>
        <dbReference type="Proteomes" id="UP000198894"/>
    </source>
</evidence>
<dbReference type="AlphaFoldDB" id="A0A1G8ME04"/>